<evidence type="ECO:0000313" key="1">
    <source>
        <dbReference type="EMBL" id="GBO37221.1"/>
    </source>
</evidence>
<keyword evidence="2" id="KW-1185">Reference proteome</keyword>
<dbReference type="OrthoDB" id="6149185at2759"/>
<gene>
    <name evidence="1" type="ORF">AVEN_270850_1</name>
</gene>
<accession>A0A4Y2WJJ7</accession>
<dbReference type="AlphaFoldDB" id="A0A4Y2WJJ7"/>
<dbReference type="EMBL" id="BGPR01061571">
    <property type="protein sequence ID" value="GBO37221.1"/>
    <property type="molecule type" value="Genomic_DNA"/>
</dbReference>
<dbReference type="Proteomes" id="UP000499080">
    <property type="component" value="Unassembled WGS sequence"/>
</dbReference>
<proteinExistence type="predicted"/>
<sequence>MLHLENFIDPSVFRKFIQGFLTARRSAKFSFGISTDMIIEQSLMKSMQTDGGISRGRSTQESDISEWVYRHARNEYLFDGYSDYTKNIKVAEQRRRTTKISSSSDILFDRFMTVPTNQQQFLANTHYKSRFISMLSEKLKAADNFVKQANNDADVLIIETALEKFNTNTTIVVDKYRYLSFVNNTLNYKRVQLSCLPPTSAAAYQHLCRVNYQVQVWLGNELDPENWGWVLKDNSLEPIQTLLPPAPEKLLNIIFCNCKKGGNYNSGCKKVGLFCSQVCSNCEGKSYCNVESNTTDEDAYDISEEISDPYFFLEQSIKMQQRGEEEESEE</sequence>
<comment type="caution">
    <text evidence="1">The sequence shown here is derived from an EMBL/GenBank/DDBJ whole genome shotgun (WGS) entry which is preliminary data.</text>
</comment>
<name>A0A4Y2WJJ7_ARAVE</name>
<organism evidence="1 2">
    <name type="scientific">Araneus ventricosus</name>
    <name type="common">Orbweaver spider</name>
    <name type="synonym">Epeira ventricosa</name>
    <dbReference type="NCBI Taxonomy" id="182803"/>
    <lineage>
        <taxon>Eukaryota</taxon>
        <taxon>Metazoa</taxon>
        <taxon>Ecdysozoa</taxon>
        <taxon>Arthropoda</taxon>
        <taxon>Chelicerata</taxon>
        <taxon>Arachnida</taxon>
        <taxon>Araneae</taxon>
        <taxon>Araneomorphae</taxon>
        <taxon>Entelegynae</taxon>
        <taxon>Araneoidea</taxon>
        <taxon>Araneidae</taxon>
        <taxon>Araneus</taxon>
    </lineage>
</organism>
<reference evidence="1 2" key="1">
    <citation type="journal article" date="2019" name="Sci. Rep.">
        <title>Orb-weaving spider Araneus ventricosus genome elucidates the spidroin gene catalogue.</title>
        <authorList>
            <person name="Kono N."/>
            <person name="Nakamura H."/>
            <person name="Ohtoshi R."/>
            <person name="Moran D.A.P."/>
            <person name="Shinohara A."/>
            <person name="Yoshida Y."/>
            <person name="Fujiwara M."/>
            <person name="Mori M."/>
            <person name="Tomita M."/>
            <person name="Arakawa K."/>
        </authorList>
    </citation>
    <scope>NUCLEOTIDE SEQUENCE [LARGE SCALE GENOMIC DNA]</scope>
</reference>
<protein>
    <submittedName>
        <fullName evidence="1">Uncharacterized protein</fullName>
    </submittedName>
</protein>
<evidence type="ECO:0000313" key="2">
    <source>
        <dbReference type="Proteomes" id="UP000499080"/>
    </source>
</evidence>